<keyword evidence="8" id="KW-1185">Reference proteome</keyword>
<reference evidence="9" key="1">
    <citation type="submission" date="2025-08" db="UniProtKB">
        <authorList>
            <consortium name="RefSeq"/>
        </authorList>
    </citation>
    <scope>IDENTIFICATION</scope>
    <source>
        <tissue evidence="9">Whole organism</tissue>
    </source>
</reference>
<evidence type="ECO:0000256" key="1">
    <source>
        <dbReference type="ARBA" id="ARBA00004651"/>
    </source>
</evidence>
<keyword evidence="7" id="KW-0732">Signal</keyword>
<feature type="transmembrane region" description="Helical" evidence="6">
    <location>
        <begin position="89"/>
        <end position="109"/>
    </location>
</feature>
<name>A0A979FQS3_HYAAZ</name>
<dbReference type="RefSeq" id="XP_047738484.1">
    <property type="nucleotide sequence ID" value="XM_047882528.1"/>
</dbReference>
<proteinExistence type="predicted"/>
<evidence type="ECO:0000256" key="7">
    <source>
        <dbReference type="SAM" id="SignalP"/>
    </source>
</evidence>
<protein>
    <submittedName>
        <fullName evidence="9">Uncharacterized protein LOC125178540</fullName>
    </submittedName>
</protein>
<gene>
    <name evidence="9" type="primary">LOC125178540</name>
</gene>
<evidence type="ECO:0000256" key="3">
    <source>
        <dbReference type="ARBA" id="ARBA00022692"/>
    </source>
</evidence>
<keyword evidence="2" id="KW-1003">Cell membrane</keyword>
<dbReference type="KEGG" id="hazt:125178540"/>
<keyword evidence="3 6" id="KW-0812">Transmembrane</keyword>
<organism evidence="8 9">
    <name type="scientific">Hyalella azteca</name>
    <name type="common">Amphipod</name>
    <dbReference type="NCBI Taxonomy" id="294128"/>
    <lineage>
        <taxon>Eukaryota</taxon>
        <taxon>Metazoa</taxon>
        <taxon>Ecdysozoa</taxon>
        <taxon>Arthropoda</taxon>
        <taxon>Crustacea</taxon>
        <taxon>Multicrustacea</taxon>
        <taxon>Malacostraca</taxon>
        <taxon>Eumalacostraca</taxon>
        <taxon>Peracarida</taxon>
        <taxon>Amphipoda</taxon>
        <taxon>Senticaudata</taxon>
        <taxon>Talitrida</taxon>
        <taxon>Talitroidea</taxon>
        <taxon>Hyalellidae</taxon>
        <taxon>Hyalella</taxon>
    </lineage>
</organism>
<dbReference type="Pfam" id="PF08395">
    <property type="entry name" value="7tm_7"/>
    <property type="match status" value="1"/>
</dbReference>
<dbReference type="GO" id="GO:0050909">
    <property type="term" value="P:sensory perception of taste"/>
    <property type="evidence" value="ECO:0007669"/>
    <property type="project" value="InterPro"/>
</dbReference>
<dbReference type="Proteomes" id="UP000694843">
    <property type="component" value="Unplaced"/>
</dbReference>
<accession>A0A979FQS3</accession>
<evidence type="ECO:0000256" key="5">
    <source>
        <dbReference type="ARBA" id="ARBA00023136"/>
    </source>
</evidence>
<evidence type="ECO:0000256" key="4">
    <source>
        <dbReference type="ARBA" id="ARBA00022989"/>
    </source>
</evidence>
<feature type="signal peptide" evidence="7">
    <location>
        <begin position="1"/>
        <end position="36"/>
    </location>
</feature>
<keyword evidence="5 6" id="KW-0472">Membrane</keyword>
<evidence type="ECO:0000313" key="8">
    <source>
        <dbReference type="Proteomes" id="UP000694843"/>
    </source>
</evidence>
<evidence type="ECO:0000256" key="2">
    <source>
        <dbReference type="ARBA" id="ARBA00022475"/>
    </source>
</evidence>
<dbReference type="OrthoDB" id="10523693at2759"/>
<keyword evidence="4 6" id="KW-1133">Transmembrane helix</keyword>
<evidence type="ECO:0000313" key="9">
    <source>
        <dbReference type="RefSeq" id="XP_047738484.1"/>
    </source>
</evidence>
<dbReference type="GeneID" id="125178540"/>
<sequence>MYPDFPKIRNLVAVFLVPRALHIWLLIDSQTGYAQSCTDVIQRTKKLIIKSNRDGHSTQKIWHLRGIQNELERMPRFTIFGLFELGRHCLLSMLSLLLTYVIIVAQFVMSSNPVTCSNVQHLYSSKDREPVSHV</sequence>
<dbReference type="AlphaFoldDB" id="A0A979FQS3"/>
<comment type="subcellular location">
    <subcellularLocation>
        <location evidence="1">Cell membrane</location>
        <topology evidence="1">Multi-pass membrane protein</topology>
    </subcellularLocation>
</comment>
<dbReference type="InterPro" id="IPR013604">
    <property type="entry name" value="7TM_chemorcpt"/>
</dbReference>
<evidence type="ECO:0000256" key="6">
    <source>
        <dbReference type="SAM" id="Phobius"/>
    </source>
</evidence>
<feature type="chain" id="PRO_5037432784" evidence="7">
    <location>
        <begin position="37"/>
        <end position="134"/>
    </location>
</feature>
<dbReference type="GO" id="GO:0005886">
    <property type="term" value="C:plasma membrane"/>
    <property type="evidence" value="ECO:0007669"/>
    <property type="project" value="UniProtKB-SubCell"/>
</dbReference>